<evidence type="ECO:0008006" key="4">
    <source>
        <dbReference type="Google" id="ProtNLM"/>
    </source>
</evidence>
<dbReference type="RefSeq" id="WP_053636309.1">
    <property type="nucleotide sequence ID" value="NZ_JBHMDI010000092.1"/>
</dbReference>
<name>A0ABV5LFC6_9ACTN</name>
<evidence type="ECO:0000313" key="2">
    <source>
        <dbReference type="EMBL" id="MFB9350883.1"/>
    </source>
</evidence>
<dbReference type="InterPro" id="IPR010992">
    <property type="entry name" value="IHF-like_DNA-bd_dom_sf"/>
</dbReference>
<keyword evidence="3" id="KW-1185">Reference proteome</keyword>
<protein>
    <recommendedName>
        <fullName evidence="4">HU family DNA-binding protein</fullName>
    </recommendedName>
</protein>
<reference evidence="2 3" key="1">
    <citation type="submission" date="2024-09" db="EMBL/GenBank/DDBJ databases">
        <authorList>
            <person name="Sun Q."/>
            <person name="Mori K."/>
        </authorList>
    </citation>
    <scope>NUCLEOTIDE SEQUENCE [LARGE SCALE GENOMIC DNA]</scope>
    <source>
        <strain evidence="2 3">JCM 9767</strain>
    </source>
</reference>
<evidence type="ECO:0000313" key="3">
    <source>
        <dbReference type="Proteomes" id="UP001589753"/>
    </source>
</evidence>
<comment type="caution">
    <text evidence="2">The sequence shown here is derived from an EMBL/GenBank/DDBJ whole genome shotgun (WGS) entry which is preliminary data.</text>
</comment>
<accession>A0ABV5LFC6</accession>
<dbReference type="EMBL" id="JBHMDI010000092">
    <property type="protein sequence ID" value="MFB9350883.1"/>
    <property type="molecule type" value="Genomic_DNA"/>
</dbReference>
<dbReference type="Gene3D" id="4.10.520.10">
    <property type="entry name" value="IHF-like DNA-binding proteins"/>
    <property type="match status" value="1"/>
</dbReference>
<sequence length="85" mass="9015">MDKSQLARAGVDKAAQRGHDIRQEDAEQLIDALFGTVDMAGVIAEALKREETVVAGSFGRFHTDGGSASFQPGKALTEYLHGTAP</sequence>
<dbReference type="Proteomes" id="UP001589753">
    <property type="component" value="Unassembled WGS sequence"/>
</dbReference>
<gene>
    <name evidence="2" type="ORF">ACFFUA_26170</name>
</gene>
<evidence type="ECO:0000256" key="1">
    <source>
        <dbReference type="SAM" id="MobiDB-lite"/>
    </source>
</evidence>
<proteinExistence type="predicted"/>
<organism evidence="2 3">
    <name type="scientific">Streptomyces heliomycini</name>
    <dbReference type="NCBI Taxonomy" id="284032"/>
    <lineage>
        <taxon>Bacteria</taxon>
        <taxon>Bacillati</taxon>
        <taxon>Actinomycetota</taxon>
        <taxon>Actinomycetes</taxon>
        <taxon>Kitasatosporales</taxon>
        <taxon>Streptomycetaceae</taxon>
        <taxon>Streptomyces</taxon>
    </lineage>
</organism>
<feature type="region of interest" description="Disordered" evidence="1">
    <location>
        <begin position="1"/>
        <end position="22"/>
    </location>
</feature>